<dbReference type="PANTHER" id="PTHR16255">
    <property type="entry name" value="REQUIRED FOR MEIOTIC NUCLEAR DIVISION PROTEIN 1 HOMOLOG"/>
    <property type="match status" value="1"/>
</dbReference>
<dbReference type="AlphaFoldDB" id="A0A6M0RML5"/>
<evidence type="ECO:0000259" key="3">
    <source>
        <dbReference type="Pfam" id="PF02582"/>
    </source>
</evidence>
<proteinExistence type="predicted"/>
<comment type="caution">
    <text evidence="4">The sequence shown here is derived from an EMBL/GenBank/DDBJ whole genome shotgun (WGS) entry which is preliminary data.</text>
</comment>
<accession>A0A6M0RML5</accession>
<reference evidence="4 5" key="1">
    <citation type="journal article" date="2020" name="Microb. Ecol.">
        <title>Ecogenomics of the Marine Benthic Filamentous Cyanobacterium Adonisia.</title>
        <authorList>
            <person name="Walter J.M."/>
            <person name="Coutinho F.H."/>
            <person name="Leomil L."/>
            <person name="Hargreaves P.I."/>
            <person name="Campeao M.E."/>
            <person name="Vieira V.V."/>
            <person name="Silva B.S."/>
            <person name="Fistarol G.O."/>
            <person name="Salomon P.S."/>
            <person name="Sawabe T."/>
            <person name="Mino S."/>
            <person name="Hosokawa M."/>
            <person name="Miyashita H."/>
            <person name="Maruyama F."/>
            <person name="van Verk M.C."/>
            <person name="Dutilh B.E."/>
            <person name="Thompson C.C."/>
            <person name="Thompson F.L."/>
        </authorList>
    </citation>
    <scope>NUCLEOTIDE SEQUENCE [LARGE SCALE GENOMIC DNA]</scope>
    <source>
        <strain evidence="4 5">CCMR0081</strain>
    </source>
</reference>
<protein>
    <submittedName>
        <fullName evidence="4">RMD1 family protein</fullName>
    </submittedName>
</protein>
<dbReference type="InterPro" id="IPR003734">
    <property type="entry name" value="DUF155"/>
</dbReference>
<evidence type="ECO:0000256" key="2">
    <source>
        <dbReference type="SAM" id="Phobius"/>
    </source>
</evidence>
<dbReference type="EMBL" id="QXHD01000004">
    <property type="protein sequence ID" value="NEZ57484.1"/>
    <property type="molecule type" value="Genomic_DNA"/>
</dbReference>
<feature type="transmembrane region" description="Helical" evidence="2">
    <location>
        <begin position="270"/>
        <end position="289"/>
    </location>
</feature>
<evidence type="ECO:0000313" key="5">
    <source>
        <dbReference type="Proteomes" id="UP000481033"/>
    </source>
</evidence>
<dbReference type="PANTHER" id="PTHR16255:SF1">
    <property type="entry name" value="REQUIRED FOR MEIOTIC NUCLEAR DIVISION PROTEIN 1 HOMOLOG"/>
    <property type="match status" value="1"/>
</dbReference>
<name>A0A6M0RML5_9CYAN</name>
<keyword evidence="2" id="KW-0472">Membrane</keyword>
<evidence type="ECO:0000313" key="4">
    <source>
        <dbReference type="EMBL" id="NEZ57484.1"/>
    </source>
</evidence>
<feature type="domain" description="DUF155" evidence="3">
    <location>
        <begin position="75"/>
        <end position="242"/>
    </location>
</feature>
<dbReference type="Proteomes" id="UP000481033">
    <property type="component" value="Unassembled WGS sequence"/>
</dbReference>
<organism evidence="4 5">
    <name type="scientific">Adonisia turfae CCMR0081</name>
    <dbReference type="NCBI Taxonomy" id="2292702"/>
    <lineage>
        <taxon>Bacteria</taxon>
        <taxon>Bacillati</taxon>
        <taxon>Cyanobacteriota</taxon>
        <taxon>Adonisia</taxon>
        <taxon>Adonisia turfae</taxon>
    </lineage>
</organism>
<dbReference type="RefSeq" id="WP_006517038.1">
    <property type="nucleotide sequence ID" value="NZ_QXHD01000004.1"/>
</dbReference>
<dbReference type="Pfam" id="PF02582">
    <property type="entry name" value="DUF155"/>
    <property type="match status" value="1"/>
</dbReference>
<keyword evidence="5" id="KW-1185">Reference proteome</keyword>
<keyword evidence="2" id="KW-1133">Transmembrane helix</keyword>
<dbReference type="InterPro" id="IPR051624">
    <property type="entry name" value="RMD1/Sad1-interacting"/>
</dbReference>
<sequence>MVSLSTPPADFNTPQSSNASLPQLSPVPLGWSTEDRIVARAHLVGERLIVKTLETKDALSTNPLIVRAGKSGCAVLLRYGVVVVFNLNAIEEAAYLESLKPLIKEPSSEDVFEDLLLAFHPTAKERLEQDTLWLRDSSAERLQIVAEALAKSVVLDYYEQRVFDLFNQIKPFTTAIQNPKERAPKEKELLRYIGGTLLIQQKMLGIVEVGDKPDPIWDFPDLNRLYLRLEDEYELRERLLILEQKLALISRSVETALSILQQGSSHRVEWYIVILILVEILLSVYEIWLQ</sequence>
<keyword evidence="2" id="KW-0812">Transmembrane</keyword>
<feature type="region of interest" description="Disordered" evidence="1">
    <location>
        <begin position="1"/>
        <end position="20"/>
    </location>
</feature>
<gene>
    <name evidence="4" type="ORF">DXZ20_17740</name>
</gene>
<evidence type="ECO:0000256" key="1">
    <source>
        <dbReference type="SAM" id="MobiDB-lite"/>
    </source>
</evidence>